<accession>A0ABN9UUE5</accession>
<keyword evidence="2" id="KW-0472">Membrane</keyword>
<feature type="region of interest" description="Disordered" evidence="1">
    <location>
        <begin position="92"/>
        <end position="131"/>
    </location>
</feature>
<keyword evidence="2" id="KW-0812">Transmembrane</keyword>
<evidence type="ECO:0000256" key="2">
    <source>
        <dbReference type="SAM" id="Phobius"/>
    </source>
</evidence>
<feature type="transmembrane region" description="Helical" evidence="2">
    <location>
        <begin position="161"/>
        <end position="182"/>
    </location>
</feature>
<evidence type="ECO:0000256" key="1">
    <source>
        <dbReference type="SAM" id="MobiDB-lite"/>
    </source>
</evidence>
<keyword evidence="2" id="KW-1133">Transmembrane helix</keyword>
<proteinExistence type="predicted"/>
<comment type="caution">
    <text evidence="3">The sequence shown here is derived from an EMBL/GenBank/DDBJ whole genome shotgun (WGS) entry which is preliminary data.</text>
</comment>
<organism evidence="3 4">
    <name type="scientific">Prorocentrum cordatum</name>
    <dbReference type="NCBI Taxonomy" id="2364126"/>
    <lineage>
        <taxon>Eukaryota</taxon>
        <taxon>Sar</taxon>
        <taxon>Alveolata</taxon>
        <taxon>Dinophyceae</taxon>
        <taxon>Prorocentrales</taxon>
        <taxon>Prorocentraceae</taxon>
        <taxon>Prorocentrum</taxon>
    </lineage>
</organism>
<reference evidence="3" key="1">
    <citation type="submission" date="2023-10" db="EMBL/GenBank/DDBJ databases">
        <authorList>
            <person name="Chen Y."/>
            <person name="Shah S."/>
            <person name="Dougan E. K."/>
            <person name="Thang M."/>
            <person name="Chan C."/>
        </authorList>
    </citation>
    <scope>NUCLEOTIDE SEQUENCE [LARGE SCALE GENOMIC DNA]</scope>
</reference>
<feature type="region of interest" description="Disordered" evidence="1">
    <location>
        <begin position="770"/>
        <end position="806"/>
    </location>
</feature>
<gene>
    <name evidence="3" type="ORF">PCOR1329_LOCUS51794</name>
</gene>
<keyword evidence="4" id="KW-1185">Reference proteome</keyword>
<feature type="compositionally biased region" description="Basic and acidic residues" evidence="1">
    <location>
        <begin position="121"/>
        <end position="131"/>
    </location>
</feature>
<evidence type="ECO:0000313" key="3">
    <source>
        <dbReference type="EMBL" id="CAK0863715.1"/>
    </source>
</evidence>
<dbReference type="EMBL" id="CAUYUJ010016289">
    <property type="protein sequence ID" value="CAK0863715.1"/>
    <property type="molecule type" value="Genomic_DNA"/>
</dbReference>
<sequence>MHGSIYEDRPVEEPRAMLWMAKNIERTGGSPMQWYHKYLTENRIALCRLLEHAGCGDQLNFASLAAFEVLARRAQRLLDAASRGPVEGRFEGEELRSGHRQQRTAGIAPAPKAHVTNRTKGNADIEKQRQRAREVRAAAANPGAKPDAERRVSLRGAAPSGAFLALGVTFVVVLSYLIFFTMQSELFPLPSLVEEGPCRAGLSRGVRQRVARRHAVFHRANDAIDALNWLSGCGEKAPPVGACSRAQFEAARHVRSVMQRSQAIDIAPRPDEAARALLRPRAGYDSDEHIVSDCQEELLSVPSSCKDCPRAVGVAPAEAASMQVDFFFNRLESIGVLRWCATCNGRAAVFCAKKKSGNQRLVVGARRINRRFRDPPGVGLATAESLGLVEVDDDAEISVSAGDVRGASYRFKVDVELSRYFALPPPRAEELGVREAEGEWLSPDRWVHPCVAVLTMGFKWSLYLVQEAVAKQVETAAGVPADRRLQTFGGSRLITSGGQLPHYVYVGNVGFLGSQRKEVQTLKDQARGALDGVGLATREHARAQTSVGILGVAIDGRVGMVATALENMWNIDRLLTRLLDRGAASGHQPESTVDRLAFIFMLRRPLLSVLSATYQFMRGVGGGQVDLWPSVRAEHSAAPALLPFAFAQWKLPWHREVVATGACPTGRGVVESIWGEKNVKEVGMVDERLRFRVRQDMAHRAHALAGSRDALEDGCAIYAPKGTNDPDEAPWKYVYSGSYFTREGPVRILEAKGMIWALRRCEVRRLASDGRRAREKLTTPRPARQRPVARLPRGEPAAQPAETRRRTATLIRQDRFSVEAAFLGHSLLEAKAVGEKVHKRCLGLMEEFARGCARLGPSLNSPEEIDFAPIEVFDERFFNGTDGGVGHFRLAAIKGLRREFGRAGMFWLSRARPAWAAAMVELARASFLATAIEMLVALVTYGRPGGIHQLKAKWLIPPLATVGPHWAIVIRPPKELRPTNVGIYDNTVVWNREGARIIQLLVDLKRGKEDRDPQSGYRCASCLKQVKTARKRLGLTKLVPYRLRHSGASWDCLPLRRTFDEVMKRGQRGSHKSVVQWQRPPKSFKLVAMWCVANLCRALLDGPPAPAAPSLPRSGILRASTPAVAASRLK</sequence>
<evidence type="ECO:0000313" key="4">
    <source>
        <dbReference type="Proteomes" id="UP001189429"/>
    </source>
</evidence>
<protein>
    <submittedName>
        <fullName evidence="3">Uncharacterized protein</fullName>
    </submittedName>
</protein>
<name>A0ABN9UUE5_9DINO</name>
<dbReference type="Proteomes" id="UP001189429">
    <property type="component" value="Unassembled WGS sequence"/>
</dbReference>